<protein>
    <submittedName>
        <fullName evidence="2">Unannotated protein</fullName>
    </submittedName>
</protein>
<name>A0A6J6BSG1_9ZZZZ</name>
<gene>
    <name evidence="2" type="ORF">UFOPK1493_00316</name>
</gene>
<accession>A0A6J6BSG1</accession>
<dbReference type="PANTHER" id="PTHR34707">
    <property type="entry name" value="VIMENTIN-TYPE INTERMEDIATE FILAMENT-ASSOCIATED COILED-COIL PROTEIN"/>
    <property type="match status" value="1"/>
</dbReference>
<dbReference type="AlphaFoldDB" id="A0A6J6BSG1"/>
<evidence type="ECO:0000256" key="1">
    <source>
        <dbReference type="SAM" id="Coils"/>
    </source>
</evidence>
<dbReference type="PANTHER" id="PTHR34707:SF1">
    <property type="entry name" value="VIMENTIN-TYPE INTERMEDIATE FILAMENT-ASSOCIATED COILED-COIL PROTEIN"/>
    <property type="match status" value="1"/>
</dbReference>
<feature type="coiled-coil region" evidence="1">
    <location>
        <begin position="15"/>
        <end position="49"/>
    </location>
</feature>
<keyword evidence="1" id="KW-0175">Coiled coil</keyword>
<dbReference type="Gene3D" id="1.10.287.1490">
    <property type="match status" value="1"/>
</dbReference>
<reference evidence="2" key="1">
    <citation type="submission" date="2020-05" db="EMBL/GenBank/DDBJ databases">
        <authorList>
            <person name="Chiriac C."/>
            <person name="Salcher M."/>
            <person name="Ghai R."/>
            <person name="Kavagutti S V."/>
        </authorList>
    </citation>
    <scope>NUCLEOTIDE SEQUENCE</scope>
</reference>
<dbReference type="EMBL" id="CAEZSR010000006">
    <property type="protein sequence ID" value="CAB4541088.1"/>
    <property type="molecule type" value="Genomic_DNA"/>
</dbReference>
<evidence type="ECO:0000313" key="2">
    <source>
        <dbReference type="EMBL" id="CAB4541088.1"/>
    </source>
</evidence>
<organism evidence="2">
    <name type="scientific">freshwater metagenome</name>
    <dbReference type="NCBI Taxonomy" id="449393"/>
    <lineage>
        <taxon>unclassified sequences</taxon>
        <taxon>metagenomes</taxon>
        <taxon>ecological metagenomes</taxon>
    </lineage>
</organism>
<feature type="coiled-coil region" evidence="1">
    <location>
        <begin position="421"/>
        <end position="473"/>
    </location>
</feature>
<dbReference type="GO" id="GO:0045098">
    <property type="term" value="C:type III intermediate filament"/>
    <property type="evidence" value="ECO:0007669"/>
    <property type="project" value="TreeGrafter"/>
</dbReference>
<sequence>MGLFKKKQTIDPVEFLVLRNELVELKERLDAAEQSKASLEDRLSSLAATTMVLSSNAKSDTAEIVEKIESLEHRIENSLDVGAKVDELHQRVIDVEQNAGAGAAAELQPRLAELSQRLDDVAELAAAPVAPDDELAGRLDALTRSAQTVELLQQQIGQLNARISTQADLADQVTALSDRIGLLQQRNADSDRISQRLDELASLAGTEELAERLALLGQRVTATEEATRLATEQAATRAELIEQLAALQRRIAEAPAPAGSASADSTAALEARLTELDAQLQQQAALAERLAALDEQVRAQAALAERVAALDERLAAVAAAPVGHGAGVTGVTGDPAAIGSVTSDLERLRQVVELRSADVAGLRELIEVRSAEIAELPGRLAELDARLGAIPDRGGEIAQLQQRIGELAASVPDTAGLQQQLASLSQRMGDTEEDARTALRQALAIDERIQNVSTQLANQLSELSRDMDSLAERQPAGGSVDDEALQSLRSGQVKLAAEQARYEISFREDLAALAEQVRQLRGR</sequence>
<proteinExistence type="predicted"/>